<keyword evidence="1" id="KW-0472">Membrane</keyword>
<protein>
    <submittedName>
        <fullName evidence="2">Uncharacterized protein</fullName>
    </submittedName>
</protein>
<evidence type="ECO:0000256" key="1">
    <source>
        <dbReference type="SAM" id="Phobius"/>
    </source>
</evidence>
<keyword evidence="1" id="KW-1133">Transmembrane helix</keyword>
<accession>A0A3G5AEG8</accession>
<sequence>MNQHLRGPMIPKMDTDKQKLSTPLRCWFIICINIMIFTYVSIFQLNSYVNLIICTTIMNQHLRGAMIPKMDTDKQKLSRPADVDLLYSFI</sequence>
<proteinExistence type="predicted"/>
<name>A0A3G5AEG8_9VIRU</name>
<dbReference type="EMBL" id="MK072460">
    <property type="protein sequence ID" value="AYV85580.1"/>
    <property type="molecule type" value="Genomic_DNA"/>
</dbReference>
<reference evidence="2" key="1">
    <citation type="submission" date="2018-10" db="EMBL/GenBank/DDBJ databases">
        <title>Hidden diversity of soil giant viruses.</title>
        <authorList>
            <person name="Schulz F."/>
            <person name="Alteio L."/>
            <person name="Goudeau D."/>
            <person name="Ryan E.M."/>
            <person name="Malmstrom R.R."/>
            <person name="Blanchard J."/>
            <person name="Woyke T."/>
        </authorList>
    </citation>
    <scope>NUCLEOTIDE SEQUENCE</scope>
    <source>
        <strain evidence="2">SAV1</strain>
    </source>
</reference>
<feature type="transmembrane region" description="Helical" evidence="1">
    <location>
        <begin position="20"/>
        <end position="42"/>
    </location>
</feature>
<organism evidence="2">
    <name type="scientific">Satyrvirus sp</name>
    <dbReference type="NCBI Taxonomy" id="2487771"/>
    <lineage>
        <taxon>Viruses</taxon>
        <taxon>Varidnaviria</taxon>
        <taxon>Bamfordvirae</taxon>
        <taxon>Nucleocytoviricota</taxon>
        <taxon>Megaviricetes</taxon>
        <taxon>Imitervirales</taxon>
        <taxon>Mimiviridae</taxon>
        <taxon>Megamimivirinae</taxon>
    </lineage>
</organism>
<keyword evidence="1" id="KW-0812">Transmembrane</keyword>
<gene>
    <name evidence="2" type="ORF">Satyrvirus24_4</name>
</gene>
<evidence type="ECO:0000313" key="2">
    <source>
        <dbReference type="EMBL" id="AYV85580.1"/>
    </source>
</evidence>